<dbReference type="HAMAP" id="MF_01898">
    <property type="entry name" value="GyrB"/>
    <property type="match status" value="1"/>
</dbReference>
<dbReference type="Gene3D" id="3.30.230.10">
    <property type="match status" value="1"/>
</dbReference>
<dbReference type="GO" id="GO:0046872">
    <property type="term" value="F:metal ion binding"/>
    <property type="evidence" value="ECO:0007669"/>
    <property type="project" value="UniProtKB-KW"/>
</dbReference>
<dbReference type="InterPro" id="IPR003594">
    <property type="entry name" value="HATPase_dom"/>
</dbReference>
<feature type="binding site" evidence="11">
    <location>
        <position position="447"/>
    </location>
    <ligand>
        <name>Mg(2+)</name>
        <dbReference type="ChEBI" id="CHEBI:18420"/>
        <label>1</label>
        <note>catalytic</note>
    </ligand>
</feature>
<proteinExistence type="inferred from homology"/>
<feature type="binding site" evidence="11">
    <location>
        <position position="521"/>
    </location>
    <ligand>
        <name>Mg(2+)</name>
        <dbReference type="ChEBI" id="CHEBI:18420"/>
        <label>1</label>
        <note>catalytic</note>
    </ligand>
</feature>
<dbReference type="InterPro" id="IPR013759">
    <property type="entry name" value="Topo_IIA_B_C"/>
</dbReference>
<dbReference type="CDD" id="cd03366">
    <property type="entry name" value="TOPRIM_TopoIIA_GyrB"/>
    <property type="match status" value="1"/>
</dbReference>
<dbReference type="InterPro" id="IPR049353">
    <property type="entry name" value="GyrB_hook"/>
</dbReference>
<dbReference type="CDD" id="cd00822">
    <property type="entry name" value="TopoII_Trans_DNA_gyrase"/>
    <property type="match status" value="1"/>
</dbReference>
<dbReference type="PANTHER" id="PTHR45866">
    <property type="entry name" value="DNA GYRASE/TOPOISOMERASE SUBUNIT B"/>
    <property type="match status" value="1"/>
</dbReference>
<dbReference type="FunFam" id="3.40.50.670:FF:000007">
    <property type="entry name" value="DNA gyrase subunit B"/>
    <property type="match status" value="1"/>
</dbReference>
<evidence type="ECO:0000256" key="1">
    <source>
        <dbReference type="ARBA" id="ARBA00000185"/>
    </source>
</evidence>
<dbReference type="SUPFAM" id="SSF55874">
    <property type="entry name" value="ATPase domain of HSP90 chaperone/DNA topoisomerase II/histidine kinase"/>
    <property type="match status" value="1"/>
</dbReference>
<dbReference type="Gene3D" id="3.30.565.10">
    <property type="entry name" value="Histidine kinase-like ATPase, C-terminal domain"/>
    <property type="match status" value="1"/>
</dbReference>
<organism evidence="13 14">
    <name type="scientific">Sphingorhabdus lacus</name>
    <dbReference type="NCBI Taxonomy" id="392610"/>
    <lineage>
        <taxon>Bacteria</taxon>
        <taxon>Pseudomonadati</taxon>
        <taxon>Pseudomonadota</taxon>
        <taxon>Alphaproteobacteria</taxon>
        <taxon>Sphingomonadales</taxon>
        <taxon>Sphingomonadaceae</taxon>
        <taxon>Sphingorhabdus</taxon>
    </lineage>
</organism>
<dbReference type="PANTHER" id="PTHR45866:SF1">
    <property type="entry name" value="DNA GYRASE SUBUNIT B, MITOCHONDRIAL"/>
    <property type="match status" value="1"/>
</dbReference>
<dbReference type="Pfam" id="PF01751">
    <property type="entry name" value="Toprim"/>
    <property type="match status" value="1"/>
</dbReference>
<dbReference type="Pfam" id="PF21249">
    <property type="entry name" value="GyrB_hook"/>
    <property type="match status" value="1"/>
</dbReference>
<evidence type="ECO:0000256" key="3">
    <source>
        <dbReference type="ARBA" id="ARBA00022490"/>
    </source>
</evidence>
<dbReference type="PROSITE" id="PS00177">
    <property type="entry name" value="TOPOISOMERASE_II"/>
    <property type="match status" value="1"/>
</dbReference>
<accession>A0A6I6LCI4</accession>
<dbReference type="GO" id="GO:0005737">
    <property type="term" value="C:cytoplasm"/>
    <property type="evidence" value="ECO:0007669"/>
    <property type="project" value="UniProtKB-SubCell"/>
</dbReference>
<feature type="site" description="Interaction with DNA" evidence="11">
    <location>
        <position position="475"/>
    </location>
</feature>
<dbReference type="InterPro" id="IPR014721">
    <property type="entry name" value="Ribsml_uS5_D2-typ_fold_subgr"/>
</dbReference>
<comment type="subunit">
    <text evidence="11">Heterotetramer, composed of two GyrA and two GyrB chains. In the heterotetramer, GyrA contains the active site tyrosine that forms a transient covalent intermediate with DNA, while GyrB binds cofactors and catalyzes ATP hydrolysis.</text>
</comment>
<dbReference type="GO" id="GO:0006265">
    <property type="term" value="P:DNA topological change"/>
    <property type="evidence" value="ECO:0007669"/>
    <property type="project" value="UniProtKB-UniRule"/>
</dbReference>
<feature type="site" description="Interaction with DNA" evidence="11">
    <location>
        <position position="472"/>
    </location>
</feature>
<dbReference type="GO" id="GO:0005524">
    <property type="term" value="F:ATP binding"/>
    <property type="evidence" value="ECO:0007669"/>
    <property type="project" value="UniProtKB-UniRule"/>
</dbReference>
<dbReference type="GO" id="GO:0005694">
    <property type="term" value="C:chromosome"/>
    <property type="evidence" value="ECO:0007669"/>
    <property type="project" value="InterPro"/>
</dbReference>
<dbReference type="EMBL" id="CP035733">
    <property type="protein sequence ID" value="QGY81766.1"/>
    <property type="molecule type" value="Genomic_DNA"/>
</dbReference>
<dbReference type="InterPro" id="IPR002288">
    <property type="entry name" value="DNA_gyrase_B_C"/>
</dbReference>
<keyword evidence="3 11" id="KW-0963">Cytoplasm</keyword>
<dbReference type="EC" id="5.6.2.2" evidence="11"/>
<dbReference type="FunFam" id="3.30.230.10:FF:000005">
    <property type="entry name" value="DNA gyrase subunit B"/>
    <property type="match status" value="1"/>
</dbReference>
<comment type="function">
    <text evidence="11">A type II topoisomerase that negatively supercoils closed circular double-stranded (ds) DNA in an ATP-dependent manner to modulate DNA topology and maintain chromosomes in an underwound state. Negative supercoiling favors strand separation, and DNA replication, transcription, recombination and repair, all of which involve strand separation. Also able to catalyze the interconversion of other topological isomers of dsDNA rings, including catenanes and knotted rings. Type II topoisomerases break and join 2 DNA strands simultaneously in an ATP-dependent manner.</text>
</comment>
<dbReference type="NCBIfam" id="TIGR01059">
    <property type="entry name" value="gyrB"/>
    <property type="match status" value="1"/>
</dbReference>
<feature type="domain" description="Toprim" evidence="12">
    <location>
        <begin position="441"/>
        <end position="556"/>
    </location>
</feature>
<dbReference type="SMART" id="SM00387">
    <property type="entry name" value="HATPase_c"/>
    <property type="match status" value="1"/>
</dbReference>
<dbReference type="InterPro" id="IPR013506">
    <property type="entry name" value="Topo_IIA_bsu_dom2"/>
</dbReference>
<dbReference type="SUPFAM" id="SSF54211">
    <property type="entry name" value="Ribosomal protein S5 domain 2-like"/>
    <property type="match status" value="1"/>
</dbReference>
<dbReference type="InterPro" id="IPR036890">
    <property type="entry name" value="HATPase_C_sf"/>
</dbReference>
<dbReference type="NCBIfam" id="NF011501">
    <property type="entry name" value="PRK14939.1"/>
    <property type="match status" value="1"/>
</dbReference>
<sequence length="852" mass="93356">MQDTPEERTGDSAASPNLNEYGADSIKVLKGLDAVRKRPGMYIGDTDDGSGLHHMVFEVSDNAIDEALAGHCDLVLIELNPDGSVSVEDNGRGIPTGMHKEEGVSAAEVIMTQLHAGGKFENTSDDNAYKVSGGLHGVGVSVVNALSEFLELTIWREGKEHWMRFEHGDAVGPLKVVGDAPEGKKGTRVTFMASTETFKNVLEFDFDKLEHRYRELAFLNSGVRILLRDKRHEDIKEHDLFYEGGIGAFVKYLDRNKTALLADPIAISSNRDGIGIDVALEWNDSYYENVLCFTNNIPQRDGGTHLAAFRSALTRTLNNYAEKSGVLKKEKVTLTGDDMREGLTAIVSVKLPDPKFSSQTKDKLVSSEVRQPLESLMADRMSEWLEENPGHARTVIQKVIDAAAAREAARKAREASRKSVMSVASLPGKLADCQEKDPAKSELFLVEGDSAGGSAKQGRDRHYQAILPLKGKILNVERARFDRMLSSKEVGTLIQAMGTGIGREDFNIEKLRYHKIVIMTDADVDGSHIRTLLLTFFYRQMPEIIENGHLFIAQPPLYKVAKGRSEIYVKDDRALDDHLVEVGLNGIVLEGAGGQRAGADLGALVDHARRMRSLMAFVPRRYDPTIVEAMALTGALDPEATDRTAAVAKAAAWMGAQDVEGKWTGRVAADGGYHFERLWRGVTDHHIIEAAFLLSAEARKLHKLASEESASYETPARLVKAGDAAILEAEPEPETDSEGEDITAVGDQVRRAVTSAGLGNKGAITRPSELLDAVLAAGRKGLSISRYKGLGEMNAEQLWETTLDPNHRSLLRVEIDQADVADDIFTKLMGEVVEPRRDFIVENALNVANLDV</sequence>
<dbReference type="GO" id="GO:0003677">
    <property type="term" value="F:DNA binding"/>
    <property type="evidence" value="ECO:0007669"/>
    <property type="project" value="UniProtKB-KW"/>
</dbReference>
<protein>
    <recommendedName>
        <fullName evidence="11">DNA gyrase subunit B</fullName>
        <ecNumber evidence="11">5.6.2.2</ecNumber>
    </recommendedName>
</protein>
<dbReference type="AlphaFoldDB" id="A0A6I6LCI4"/>
<keyword evidence="10 11" id="KW-0413">Isomerase</keyword>
<dbReference type="Pfam" id="PF00204">
    <property type="entry name" value="DNA_gyraseB"/>
    <property type="match status" value="1"/>
</dbReference>
<evidence type="ECO:0000313" key="13">
    <source>
        <dbReference type="EMBL" id="QGY81766.1"/>
    </source>
</evidence>
<comment type="similarity">
    <text evidence="2 11">Belongs to the type II topoisomerase GyrB family.</text>
</comment>
<dbReference type="RefSeq" id="WP_158902268.1">
    <property type="nucleotide sequence ID" value="NZ_CP035733.1"/>
</dbReference>
<evidence type="ECO:0000259" key="12">
    <source>
        <dbReference type="PROSITE" id="PS50880"/>
    </source>
</evidence>
<dbReference type="FunFam" id="3.30.565.10:FF:000002">
    <property type="entry name" value="DNA gyrase subunit B"/>
    <property type="match status" value="1"/>
</dbReference>
<dbReference type="InterPro" id="IPR001241">
    <property type="entry name" value="Topo_IIA"/>
</dbReference>
<evidence type="ECO:0000256" key="2">
    <source>
        <dbReference type="ARBA" id="ARBA00010708"/>
    </source>
</evidence>
<keyword evidence="9" id="KW-0238">DNA-binding</keyword>
<name>A0A6I6LCI4_9SPHN</name>
<dbReference type="GO" id="GO:0006261">
    <property type="term" value="P:DNA-templated DNA replication"/>
    <property type="evidence" value="ECO:0007669"/>
    <property type="project" value="UniProtKB-UniRule"/>
</dbReference>
<dbReference type="InterPro" id="IPR020568">
    <property type="entry name" value="Ribosomal_Su5_D2-typ_SF"/>
</dbReference>
<keyword evidence="8 11" id="KW-0799">Topoisomerase</keyword>
<dbReference type="KEGG" id="slaa:EUU25_14750"/>
<evidence type="ECO:0000256" key="8">
    <source>
        <dbReference type="ARBA" id="ARBA00023029"/>
    </source>
</evidence>
<dbReference type="Proteomes" id="UP000428803">
    <property type="component" value="Chromosome"/>
</dbReference>
<keyword evidence="6 11" id="KW-0067">ATP-binding</keyword>
<dbReference type="PRINTS" id="PR00418">
    <property type="entry name" value="TPI2FAMILY"/>
</dbReference>
<keyword evidence="14" id="KW-1185">Reference proteome</keyword>
<reference evidence="14" key="1">
    <citation type="submission" date="2019-01" db="EMBL/GenBank/DDBJ databases">
        <title>Sphingorhabdus lacus sp.nov., isolated from an oligotrophic freshwater lake.</title>
        <authorList>
            <person name="Park M."/>
        </authorList>
    </citation>
    <scope>NUCLEOTIDE SEQUENCE [LARGE SCALE GENOMIC DNA]</scope>
    <source>
        <strain evidence="14">IMCC1753</strain>
    </source>
</reference>
<dbReference type="Pfam" id="PF00986">
    <property type="entry name" value="DNA_gyraseB_C"/>
    <property type="match status" value="1"/>
</dbReference>
<comment type="cofactor">
    <cofactor evidence="11">
        <name>Mg(2+)</name>
        <dbReference type="ChEBI" id="CHEBI:18420"/>
    </cofactor>
    <cofactor evidence="11">
        <name>Mn(2+)</name>
        <dbReference type="ChEBI" id="CHEBI:29035"/>
    </cofactor>
    <cofactor evidence="11">
        <name>Ca(2+)</name>
        <dbReference type="ChEBI" id="CHEBI:29108"/>
    </cofactor>
    <text evidence="11">Binds two Mg(2+) per subunit. The magnesium ions form salt bridges with both the protein and the DNA. Can also accept other divalent metal cations, such as Mn(2+) or Ca(2+).</text>
</comment>
<evidence type="ECO:0000256" key="9">
    <source>
        <dbReference type="ARBA" id="ARBA00023125"/>
    </source>
</evidence>
<dbReference type="OrthoDB" id="9802808at2"/>
<keyword evidence="5 11" id="KW-0547">Nucleotide-binding</keyword>
<evidence type="ECO:0000313" key="14">
    <source>
        <dbReference type="Proteomes" id="UP000428803"/>
    </source>
</evidence>
<evidence type="ECO:0000256" key="6">
    <source>
        <dbReference type="ARBA" id="ARBA00022840"/>
    </source>
</evidence>
<evidence type="ECO:0000256" key="7">
    <source>
        <dbReference type="ARBA" id="ARBA00022842"/>
    </source>
</evidence>
<dbReference type="SMART" id="SM00433">
    <property type="entry name" value="TOP2c"/>
    <property type="match status" value="1"/>
</dbReference>
<evidence type="ECO:0000256" key="5">
    <source>
        <dbReference type="ARBA" id="ARBA00022741"/>
    </source>
</evidence>
<dbReference type="CDD" id="cd16928">
    <property type="entry name" value="HATPase_GyrB-like"/>
    <property type="match status" value="1"/>
</dbReference>
<keyword evidence="7 11" id="KW-0460">Magnesium</keyword>
<gene>
    <name evidence="11 13" type="primary">gyrB</name>
    <name evidence="13" type="ORF">EUU25_14750</name>
</gene>
<comment type="subcellular location">
    <subcellularLocation>
        <location evidence="11">Cytoplasm</location>
    </subcellularLocation>
</comment>
<keyword evidence="4 11" id="KW-0479">Metal-binding</keyword>
<dbReference type="InterPro" id="IPR011557">
    <property type="entry name" value="GyrB"/>
</dbReference>
<comment type="catalytic activity">
    <reaction evidence="1 11">
        <text>ATP-dependent breakage, passage and rejoining of double-stranded DNA.</text>
        <dbReference type="EC" id="5.6.2.2"/>
    </reaction>
</comment>
<dbReference type="InterPro" id="IPR006171">
    <property type="entry name" value="TOPRIM_dom"/>
</dbReference>
<dbReference type="Gene3D" id="3.40.50.670">
    <property type="match status" value="2"/>
</dbReference>
<dbReference type="InterPro" id="IPR034160">
    <property type="entry name" value="TOPRIM_GyrB"/>
</dbReference>
<evidence type="ECO:0000256" key="10">
    <source>
        <dbReference type="ARBA" id="ARBA00023235"/>
    </source>
</evidence>
<dbReference type="PROSITE" id="PS50880">
    <property type="entry name" value="TOPRIM"/>
    <property type="match status" value="1"/>
</dbReference>
<dbReference type="InterPro" id="IPR000565">
    <property type="entry name" value="Topo_IIA_B"/>
</dbReference>
<feature type="binding site" evidence="11">
    <location>
        <position position="521"/>
    </location>
    <ligand>
        <name>Mg(2+)</name>
        <dbReference type="ChEBI" id="CHEBI:18420"/>
        <label>2</label>
    </ligand>
</feature>
<dbReference type="InterPro" id="IPR013760">
    <property type="entry name" value="Topo_IIA-like_dom_sf"/>
</dbReference>
<comment type="miscellaneous">
    <text evidence="11">Few gyrases are as efficient as E.coli at forming negative supercoils. Not all organisms have 2 type II topoisomerases; in organisms with a single type II topoisomerase this enzyme also has to decatenate newly replicated chromosomes.</text>
</comment>
<evidence type="ECO:0000256" key="11">
    <source>
        <dbReference type="HAMAP-Rule" id="MF_01898"/>
    </source>
</evidence>
<feature type="binding site" evidence="11">
    <location>
        <position position="523"/>
    </location>
    <ligand>
        <name>Mg(2+)</name>
        <dbReference type="ChEBI" id="CHEBI:18420"/>
        <label>2</label>
    </ligand>
</feature>
<dbReference type="PRINTS" id="PR01159">
    <property type="entry name" value="DNAGYRASEB"/>
</dbReference>
<dbReference type="SUPFAM" id="SSF56719">
    <property type="entry name" value="Type II DNA topoisomerase"/>
    <property type="match status" value="1"/>
</dbReference>
<evidence type="ECO:0000256" key="4">
    <source>
        <dbReference type="ARBA" id="ARBA00022723"/>
    </source>
</evidence>
<dbReference type="NCBIfam" id="NF004189">
    <property type="entry name" value="PRK05644.1"/>
    <property type="match status" value="1"/>
</dbReference>
<dbReference type="Pfam" id="PF02518">
    <property type="entry name" value="HATPase_c"/>
    <property type="match status" value="1"/>
</dbReference>
<dbReference type="InterPro" id="IPR018522">
    <property type="entry name" value="TopoIIA_CS"/>
</dbReference>
<dbReference type="GO" id="GO:0003918">
    <property type="term" value="F:DNA topoisomerase type II (double strand cut, ATP-hydrolyzing) activity"/>
    <property type="evidence" value="ECO:0007669"/>
    <property type="project" value="UniProtKB-UniRule"/>
</dbReference>